<organism evidence="2 3">
    <name type="scientific">Panagrellus redivivus</name>
    <name type="common">Microworm</name>
    <dbReference type="NCBI Taxonomy" id="6233"/>
    <lineage>
        <taxon>Eukaryota</taxon>
        <taxon>Metazoa</taxon>
        <taxon>Ecdysozoa</taxon>
        <taxon>Nematoda</taxon>
        <taxon>Chromadorea</taxon>
        <taxon>Rhabditida</taxon>
        <taxon>Tylenchina</taxon>
        <taxon>Panagrolaimomorpha</taxon>
        <taxon>Panagrolaimoidea</taxon>
        <taxon>Panagrolaimidae</taxon>
        <taxon>Panagrellus</taxon>
    </lineage>
</organism>
<proteinExistence type="predicted"/>
<evidence type="ECO:0000313" key="3">
    <source>
        <dbReference type="WBParaSite" id="Pan_g5132.t1"/>
    </source>
</evidence>
<keyword evidence="1" id="KW-1133">Transmembrane helix</keyword>
<reference evidence="3" key="2">
    <citation type="submission" date="2020-10" db="UniProtKB">
        <authorList>
            <consortium name="WormBaseParasite"/>
        </authorList>
    </citation>
    <scope>IDENTIFICATION</scope>
</reference>
<dbReference type="WBParaSite" id="Pan_g5132.t1">
    <property type="protein sequence ID" value="Pan_g5132.t1"/>
    <property type="gene ID" value="Pan_g5132"/>
</dbReference>
<dbReference type="Proteomes" id="UP000492821">
    <property type="component" value="Unassembled WGS sequence"/>
</dbReference>
<sequence>MLTDFAYIIREIGNNAMISLPLVIVIERMYSILNAKTYEKLFSWKFLIVVNGSSASFLLPLLDFSKSSHVLVDSSNMDYDQPLLLVIVFIDLHICDPGQFVNFVLSGTSVFSARKKYI</sequence>
<keyword evidence="1" id="KW-0812">Transmembrane</keyword>
<name>A0A7E4W0W3_PANRE</name>
<feature type="transmembrane region" description="Helical" evidence="1">
    <location>
        <begin position="42"/>
        <end position="62"/>
    </location>
</feature>
<evidence type="ECO:0000256" key="1">
    <source>
        <dbReference type="SAM" id="Phobius"/>
    </source>
</evidence>
<reference evidence="2" key="1">
    <citation type="journal article" date="2013" name="Genetics">
        <title>The draft genome and transcriptome of Panagrellus redivivus are shaped by the harsh demands of a free-living lifestyle.</title>
        <authorList>
            <person name="Srinivasan J."/>
            <person name="Dillman A.R."/>
            <person name="Macchietto M.G."/>
            <person name="Heikkinen L."/>
            <person name="Lakso M."/>
            <person name="Fracchia K.M."/>
            <person name="Antoshechkin I."/>
            <person name="Mortazavi A."/>
            <person name="Wong G."/>
            <person name="Sternberg P.W."/>
        </authorList>
    </citation>
    <scope>NUCLEOTIDE SEQUENCE [LARGE SCALE GENOMIC DNA]</scope>
    <source>
        <strain evidence="2">MT8872</strain>
    </source>
</reference>
<keyword evidence="2" id="KW-1185">Reference proteome</keyword>
<accession>A0A7E4W0W3</accession>
<dbReference type="AlphaFoldDB" id="A0A7E4W0W3"/>
<protein>
    <submittedName>
        <fullName evidence="3">Serpentine receptor class gamma</fullName>
    </submittedName>
</protein>
<evidence type="ECO:0000313" key="2">
    <source>
        <dbReference type="Proteomes" id="UP000492821"/>
    </source>
</evidence>
<feature type="transmembrane region" description="Helical" evidence="1">
    <location>
        <begin position="82"/>
        <end position="105"/>
    </location>
</feature>
<keyword evidence="1" id="KW-0472">Membrane</keyword>